<evidence type="ECO:0000313" key="4">
    <source>
        <dbReference type="Proteomes" id="UP000558475"/>
    </source>
</evidence>
<organism evidence="2 4">
    <name type="scientific">Brucella tritici</name>
    <dbReference type="NCBI Taxonomy" id="94626"/>
    <lineage>
        <taxon>Bacteria</taxon>
        <taxon>Pseudomonadati</taxon>
        <taxon>Pseudomonadota</taxon>
        <taxon>Alphaproteobacteria</taxon>
        <taxon>Hyphomicrobiales</taxon>
        <taxon>Brucellaceae</taxon>
        <taxon>Brucella/Ochrobactrum group</taxon>
        <taxon>Brucella</taxon>
    </lineage>
</organism>
<evidence type="ECO:0000313" key="2">
    <source>
        <dbReference type="EMBL" id="NKW09965.1"/>
    </source>
</evidence>
<reference evidence="2 4" key="2">
    <citation type="submission" date="2020-04" db="EMBL/GenBank/DDBJ databases">
        <title>Whole genome sequencing of clinical and environmental type strains of Ochrobactrum.</title>
        <authorList>
            <person name="Dharne M."/>
        </authorList>
    </citation>
    <scope>NUCLEOTIDE SEQUENCE [LARGE SCALE GENOMIC DNA]</scope>
    <source>
        <strain evidence="2 4">DSM 13340</strain>
    </source>
</reference>
<dbReference type="Proteomes" id="UP000430843">
    <property type="component" value="Unassembled WGS sequence"/>
</dbReference>
<gene>
    <name evidence="1" type="ORF">F9K91_07790</name>
    <name evidence="2" type="ORF">HGG76_11690</name>
</gene>
<protein>
    <submittedName>
        <fullName evidence="2">Uncharacterized protein</fullName>
    </submittedName>
</protein>
<reference evidence="1 3" key="1">
    <citation type="submission" date="2019-09" db="EMBL/GenBank/DDBJ databases">
        <title>Taxonomic organization of the family Brucellaceae based on a phylogenomic approach.</title>
        <authorList>
            <person name="Leclercq S."/>
            <person name="Cloeckaert A."/>
            <person name="Zygmunt M.S."/>
        </authorList>
    </citation>
    <scope>NUCLEOTIDE SEQUENCE [LARGE SCALE GENOMIC DNA]</scope>
    <source>
        <strain evidence="1 3">LMG 18957</strain>
    </source>
</reference>
<dbReference type="RefSeq" id="WP_151677569.1">
    <property type="nucleotide sequence ID" value="NZ_WBWA01000005.1"/>
</dbReference>
<comment type="caution">
    <text evidence="2">The sequence shown here is derived from an EMBL/GenBank/DDBJ whole genome shotgun (WGS) entry which is preliminary data.</text>
</comment>
<dbReference type="AlphaFoldDB" id="A0A7X6FQA0"/>
<dbReference type="Proteomes" id="UP000558475">
    <property type="component" value="Unassembled WGS sequence"/>
</dbReference>
<proteinExistence type="predicted"/>
<dbReference type="EMBL" id="JAAXZB010000001">
    <property type="protein sequence ID" value="NKW09965.1"/>
    <property type="molecule type" value="Genomic_DNA"/>
</dbReference>
<evidence type="ECO:0000313" key="1">
    <source>
        <dbReference type="EMBL" id="KAB2666023.1"/>
    </source>
</evidence>
<keyword evidence="3" id="KW-1185">Reference proteome</keyword>
<evidence type="ECO:0000313" key="3">
    <source>
        <dbReference type="Proteomes" id="UP000430843"/>
    </source>
</evidence>
<accession>A0A7X6FQA0</accession>
<dbReference type="EMBL" id="WBWA01000005">
    <property type="protein sequence ID" value="KAB2666023.1"/>
    <property type="molecule type" value="Genomic_DNA"/>
</dbReference>
<sequence>MNAALPLIVSLNCGCFFRGRFLIETPECEEHRKLESLDDIDDEPAEFKFDQLSDRAKERARDNYREGYPDHDWWDSVYDDAVTIAEMMGIEIDGTARQPSIQFSGFWSQGDGASFSGRWTPSADPLASLNKVMEYAPLDKELHSLAFDLALLSEGCRDLIPNAYVRVTNSGYYSHSGSTHFDIDLPLPDNIDEDNELQVMVYEALLKARDLDFDSFEDRIKASLRGFMDWIYDQLEAEHNYLTSDEVVDEALADRLFDEDGNEI</sequence>
<name>A0A7X6FQA0_9HYPH</name>